<name>A0A6P3XV22_DINQU</name>
<evidence type="ECO:0000313" key="2">
    <source>
        <dbReference type="RefSeq" id="XP_014482400.1"/>
    </source>
</evidence>
<protein>
    <submittedName>
        <fullName evidence="2">Uncharacterized protein LOC106748421</fullName>
    </submittedName>
</protein>
<dbReference type="OrthoDB" id="65569at2759"/>
<accession>A0A6P3XV22</accession>
<dbReference type="KEGG" id="dqu:106748421"/>
<sequence>MDLTNLPWDGRGCVNAVVDMDERRKALLPFAGRRIAEVRARARKETTLLHPAGPSPKWVRNALWLVLKRDNSHLSIVPGTIEGTSRIGHNLDGTISLGRGGVMCPSIAAEK</sequence>
<dbReference type="AlphaFoldDB" id="A0A6P3XV22"/>
<dbReference type="GeneID" id="106748421"/>
<organism evidence="1 2">
    <name type="scientific">Dinoponera quadriceps</name>
    <name type="common">South American ant</name>
    <dbReference type="NCBI Taxonomy" id="609295"/>
    <lineage>
        <taxon>Eukaryota</taxon>
        <taxon>Metazoa</taxon>
        <taxon>Ecdysozoa</taxon>
        <taxon>Arthropoda</taxon>
        <taxon>Hexapoda</taxon>
        <taxon>Insecta</taxon>
        <taxon>Pterygota</taxon>
        <taxon>Neoptera</taxon>
        <taxon>Endopterygota</taxon>
        <taxon>Hymenoptera</taxon>
        <taxon>Apocrita</taxon>
        <taxon>Aculeata</taxon>
        <taxon>Formicoidea</taxon>
        <taxon>Formicidae</taxon>
        <taxon>Ponerinae</taxon>
        <taxon>Ponerini</taxon>
        <taxon>Dinoponera</taxon>
    </lineage>
</organism>
<keyword evidence="1" id="KW-1185">Reference proteome</keyword>
<dbReference type="Proteomes" id="UP000515204">
    <property type="component" value="Unplaced"/>
</dbReference>
<reference evidence="2" key="1">
    <citation type="submission" date="2025-08" db="UniProtKB">
        <authorList>
            <consortium name="RefSeq"/>
        </authorList>
    </citation>
    <scope>IDENTIFICATION</scope>
</reference>
<dbReference type="RefSeq" id="XP_014482400.1">
    <property type="nucleotide sequence ID" value="XM_014626914.1"/>
</dbReference>
<evidence type="ECO:0000313" key="1">
    <source>
        <dbReference type="Proteomes" id="UP000515204"/>
    </source>
</evidence>
<proteinExistence type="predicted"/>
<gene>
    <name evidence="2" type="primary">LOC106748421</name>
</gene>